<evidence type="ECO:0000313" key="3">
    <source>
        <dbReference type="Proteomes" id="UP000294947"/>
    </source>
</evidence>
<protein>
    <submittedName>
        <fullName evidence="2">Uncharacterized protein</fullName>
    </submittedName>
</protein>
<evidence type="ECO:0000313" key="2">
    <source>
        <dbReference type="EMBL" id="TDD55581.1"/>
    </source>
</evidence>
<gene>
    <name evidence="2" type="ORF">E1288_03810</name>
</gene>
<dbReference type="OrthoDB" id="3687410at2"/>
<evidence type="ECO:0000256" key="1">
    <source>
        <dbReference type="SAM" id="MobiDB-lite"/>
    </source>
</evidence>
<feature type="region of interest" description="Disordered" evidence="1">
    <location>
        <begin position="232"/>
        <end position="261"/>
    </location>
</feature>
<organism evidence="2 3">
    <name type="scientific">Saccharopolyspora elongata</name>
    <dbReference type="NCBI Taxonomy" id="2530387"/>
    <lineage>
        <taxon>Bacteria</taxon>
        <taxon>Bacillati</taxon>
        <taxon>Actinomycetota</taxon>
        <taxon>Actinomycetes</taxon>
        <taxon>Pseudonocardiales</taxon>
        <taxon>Pseudonocardiaceae</taxon>
        <taxon>Saccharopolyspora</taxon>
    </lineage>
</organism>
<keyword evidence="3" id="KW-1185">Reference proteome</keyword>
<sequence>MTTVLPDLRPGGGRSQQAVGMPELLQVIWHETRTSRAAIHRARPDTRCDLRISASAPDRELIGTILLDGDCACRDLLVDMLVECDRHLSDRAGLLGNPLGAARVHVRKKAVHDWIRRRRTEVGAQARVDRIRTSALALGLPDEFHRALLEYLADEAGVMAPLDSEDALHRRLATRCAAEFGGAAEHYRARVAAGMTLVERHCRSGTRVNAGTAAEPDKVTWWERYIERPMGRRPRRTDKPLVTAAPECGDGTHQPPEPASADAADFDAQVVAVLVAALRRQPVTPDAALRAGLDDLVSQGLLPQRCAIELCSDCNRFALAAKELSALR</sequence>
<proteinExistence type="predicted"/>
<dbReference type="Proteomes" id="UP000294947">
    <property type="component" value="Unassembled WGS sequence"/>
</dbReference>
<dbReference type="AlphaFoldDB" id="A0A4R4ZB11"/>
<dbReference type="RefSeq" id="WP_132480762.1">
    <property type="nucleotide sequence ID" value="NZ_SMKW01000003.1"/>
</dbReference>
<reference evidence="2 3" key="1">
    <citation type="submission" date="2019-03" db="EMBL/GenBank/DDBJ databases">
        <title>Draft genome sequences of novel Actinobacteria.</title>
        <authorList>
            <person name="Sahin N."/>
            <person name="Ay H."/>
            <person name="Saygin H."/>
        </authorList>
    </citation>
    <scope>NUCLEOTIDE SEQUENCE [LARGE SCALE GENOMIC DNA]</scope>
    <source>
        <strain evidence="2 3">7K502</strain>
    </source>
</reference>
<name>A0A4R4ZB11_9PSEU</name>
<accession>A0A4R4ZB11</accession>
<comment type="caution">
    <text evidence="2">The sequence shown here is derived from an EMBL/GenBank/DDBJ whole genome shotgun (WGS) entry which is preliminary data.</text>
</comment>
<dbReference type="EMBL" id="SMKW01000003">
    <property type="protein sequence ID" value="TDD55581.1"/>
    <property type="molecule type" value="Genomic_DNA"/>
</dbReference>